<protein>
    <recommendedName>
        <fullName evidence="2">Poly [ADP-ribose] polymerase</fullName>
        <shortName evidence="2">PARP</shortName>
        <ecNumber evidence="2">2.4.2.-</ecNumber>
    </recommendedName>
</protein>
<dbReference type="Pfam" id="PF00644">
    <property type="entry name" value="PARP"/>
    <property type="match status" value="1"/>
</dbReference>
<dbReference type="Ensembl" id="ENSCRFT00000003507.1">
    <property type="protein sequence ID" value="ENSCRFP00000003370.1"/>
    <property type="gene ID" value="ENSCRFG00000002749.1"/>
</dbReference>
<evidence type="ECO:0000256" key="2">
    <source>
        <dbReference type="RuleBase" id="RU362114"/>
    </source>
</evidence>
<keyword evidence="3" id="KW-0812">Transmembrane</keyword>
<dbReference type="AlphaFoldDB" id="A0A8C3NZ07"/>
<name>A0A8C3NZ07_9PASS</name>
<dbReference type="CDD" id="cd01439">
    <property type="entry name" value="TCCD_inducible_PARP_like"/>
    <property type="match status" value="1"/>
</dbReference>
<organism evidence="5 6">
    <name type="scientific">Cyanoderma ruficeps</name>
    <name type="common">rufous-capped babbler</name>
    <dbReference type="NCBI Taxonomy" id="181631"/>
    <lineage>
        <taxon>Eukaryota</taxon>
        <taxon>Metazoa</taxon>
        <taxon>Chordata</taxon>
        <taxon>Craniata</taxon>
        <taxon>Vertebrata</taxon>
        <taxon>Euteleostomi</taxon>
        <taxon>Archelosauria</taxon>
        <taxon>Archosauria</taxon>
        <taxon>Dinosauria</taxon>
        <taxon>Saurischia</taxon>
        <taxon>Theropoda</taxon>
        <taxon>Coelurosauria</taxon>
        <taxon>Aves</taxon>
        <taxon>Neognathae</taxon>
        <taxon>Neoaves</taxon>
        <taxon>Telluraves</taxon>
        <taxon>Australaves</taxon>
        <taxon>Passeriformes</taxon>
        <taxon>Sylvioidea</taxon>
        <taxon>Timaliidae</taxon>
        <taxon>Cyanoderma</taxon>
    </lineage>
</organism>
<keyword evidence="3" id="KW-0472">Membrane</keyword>
<dbReference type="PANTHER" id="PTHR45740">
    <property type="entry name" value="POLY [ADP-RIBOSE] POLYMERASE"/>
    <property type="match status" value="1"/>
</dbReference>
<evidence type="ECO:0000313" key="6">
    <source>
        <dbReference type="Proteomes" id="UP000694396"/>
    </source>
</evidence>
<dbReference type="GO" id="GO:1990404">
    <property type="term" value="F:NAD+-protein mono-ADP-ribosyltransferase activity"/>
    <property type="evidence" value="ECO:0007669"/>
    <property type="project" value="TreeGrafter"/>
</dbReference>
<sequence length="356" mass="41736">MSLWKDWKLLLSVIPYFECFKNFQLIQVSYDSQEYRKIKSLFEKTMNNFCINQLQRIQNPTLWDIFQWFVSILFHYPYCMRRLVFPDLLSSIIIINIWSCQIQQSSSEAATYLSFHNHIYVFRIYITWELTNSQSRDVCLFTVSCGMKLWVTQSIVMLRTFCFAGRSQLCSRVPAEVQIELGNFPCLNQDNKFFFFVFVCLVVCLGFFVSRQKEKMKKLHQSKGVNERLLFHGTSPSHVSAICEQNFDWRLCGTHGTMYGKGTRSYFARDASYSHEYCSPHSGRYSMFVAQVLVGDFVQGKPEYCRPPPRAKNSNRLYDSCVDDPTDPSIFVIFEKQQVYPAYILEYSVETSCVVL</sequence>
<dbReference type="PANTHER" id="PTHR45740:SF6">
    <property type="entry name" value="PROTEIN MONO-ADP-RIBOSYLTRANSFERASE PARP12"/>
    <property type="match status" value="1"/>
</dbReference>
<dbReference type="EC" id="2.4.2.-" evidence="2"/>
<dbReference type="GO" id="GO:0005634">
    <property type="term" value="C:nucleus"/>
    <property type="evidence" value="ECO:0007669"/>
    <property type="project" value="TreeGrafter"/>
</dbReference>
<dbReference type="Proteomes" id="UP000694396">
    <property type="component" value="Unplaced"/>
</dbReference>
<dbReference type="Gene3D" id="3.90.228.10">
    <property type="match status" value="2"/>
</dbReference>
<evidence type="ECO:0000256" key="3">
    <source>
        <dbReference type="SAM" id="Phobius"/>
    </source>
</evidence>
<comment type="similarity">
    <text evidence="1">Belongs to the ARTD/PARP family.</text>
</comment>
<keyword evidence="6" id="KW-1185">Reference proteome</keyword>
<feature type="domain" description="PARP catalytic" evidence="4">
    <location>
        <begin position="171"/>
        <end position="356"/>
    </location>
</feature>
<feature type="transmembrane region" description="Helical" evidence="3">
    <location>
        <begin position="193"/>
        <end position="210"/>
    </location>
</feature>
<keyword evidence="2" id="KW-0520">NAD</keyword>
<accession>A0A8C3NZ07</accession>
<dbReference type="InterPro" id="IPR012317">
    <property type="entry name" value="Poly(ADP-ribose)pol_cat_dom"/>
</dbReference>
<dbReference type="PROSITE" id="PS51059">
    <property type="entry name" value="PARP_CATALYTIC"/>
    <property type="match status" value="1"/>
</dbReference>
<keyword evidence="3" id="KW-1133">Transmembrane helix</keyword>
<reference evidence="5" key="2">
    <citation type="submission" date="2025-09" db="UniProtKB">
        <authorList>
            <consortium name="Ensembl"/>
        </authorList>
    </citation>
    <scope>IDENTIFICATION</scope>
</reference>
<proteinExistence type="inferred from homology"/>
<evidence type="ECO:0000259" key="4">
    <source>
        <dbReference type="PROSITE" id="PS51059"/>
    </source>
</evidence>
<keyword evidence="2" id="KW-0328">Glycosyltransferase</keyword>
<reference evidence="5" key="1">
    <citation type="submission" date="2025-08" db="UniProtKB">
        <authorList>
            <consortium name="Ensembl"/>
        </authorList>
    </citation>
    <scope>IDENTIFICATION</scope>
</reference>
<evidence type="ECO:0000313" key="5">
    <source>
        <dbReference type="Ensembl" id="ENSCRFP00000003370.1"/>
    </source>
</evidence>
<dbReference type="SUPFAM" id="SSF56399">
    <property type="entry name" value="ADP-ribosylation"/>
    <property type="match status" value="2"/>
</dbReference>
<keyword evidence="2" id="KW-0808">Transferase</keyword>
<dbReference type="GO" id="GO:0003950">
    <property type="term" value="F:NAD+ poly-ADP-ribosyltransferase activity"/>
    <property type="evidence" value="ECO:0007669"/>
    <property type="project" value="UniProtKB-UniRule"/>
</dbReference>
<dbReference type="InterPro" id="IPR051712">
    <property type="entry name" value="ARTD-AVP"/>
</dbReference>
<evidence type="ECO:0000256" key="1">
    <source>
        <dbReference type="ARBA" id="ARBA00024347"/>
    </source>
</evidence>